<dbReference type="GO" id="GO:0016020">
    <property type="term" value="C:membrane"/>
    <property type="evidence" value="ECO:0007669"/>
    <property type="project" value="UniProtKB-SubCell"/>
</dbReference>
<keyword evidence="6" id="KW-0732">Signal</keyword>
<evidence type="ECO:0000256" key="3">
    <source>
        <dbReference type="ARBA" id="ARBA00023319"/>
    </source>
</evidence>
<protein>
    <recommendedName>
        <fullName evidence="7">Ig-like domain-containing protein</fullName>
    </recommendedName>
</protein>
<evidence type="ECO:0000256" key="4">
    <source>
        <dbReference type="SAM" id="MobiDB-lite"/>
    </source>
</evidence>
<dbReference type="Pfam" id="PF07679">
    <property type="entry name" value="I-set"/>
    <property type="match status" value="1"/>
</dbReference>
<dbReference type="PROSITE" id="PS50835">
    <property type="entry name" value="IG_LIKE"/>
    <property type="match status" value="2"/>
</dbReference>
<dbReference type="SMART" id="SM00409">
    <property type="entry name" value="IG"/>
    <property type="match status" value="2"/>
</dbReference>
<evidence type="ECO:0000259" key="7">
    <source>
        <dbReference type="PROSITE" id="PS50835"/>
    </source>
</evidence>
<proteinExistence type="predicted"/>
<dbReference type="GeneID" id="106666635"/>
<keyword evidence="5" id="KW-1133">Transmembrane helix</keyword>
<evidence type="ECO:0000313" key="9">
    <source>
        <dbReference type="Proteomes" id="UP000494040"/>
    </source>
</evidence>
<feature type="domain" description="Ig-like" evidence="7">
    <location>
        <begin position="25"/>
        <end position="113"/>
    </location>
</feature>
<dbReference type="CTD" id="682"/>
<dbReference type="CDD" id="cd00096">
    <property type="entry name" value="Ig"/>
    <property type="match status" value="2"/>
</dbReference>
<dbReference type="InterPro" id="IPR003598">
    <property type="entry name" value="Ig_sub2"/>
</dbReference>
<feature type="domain" description="Ig-like" evidence="7">
    <location>
        <begin position="118"/>
        <end position="216"/>
    </location>
</feature>
<keyword evidence="5" id="KW-0472">Membrane</keyword>
<keyword evidence="2" id="KW-1015">Disulfide bond</keyword>
<dbReference type="GO" id="GO:0098609">
    <property type="term" value="P:cell-cell adhesion"/>
    <property type="evidence" value="ECO:0007669"/>
    <property type="project" value="TreeGrafter"/>
</dbReference>
<evidence type="ECO:0000256" key="5">
    <source>
        <dbReference type="SAM" id="Phobius"/>
    </source>
</evidence>
<dbReference type="InterPro" id="IPR036179">
    <property type="entry name" value="Ig-like_dom_sf"/>
</dbReference>
<keyword evidence="3" id="KW-0393">Immunoglobulin domain</keyword>
<evidence type="ECO:0000313" key="8">
    <source>
        <dbReference type="EnsemblMetazoa" id="XP_014249453.1"/>
    </source>
</evidence>
<feature type="chain" id="PRO_5035181093" description="Ig-like domain-containing protein" evidence="6">
    <location>
        <begin position="19"/>
        <end position="283"/>
    </location>
</feature>
<sequence>MSSLILFLCTVCISHISAVEIELKPVTDSANYKVFDYKLTNTLKCNASAPLTADLAIKWKKNDIMVEPSEGKLDIKPNGQLVIHRTVEDDMGIYACVLENTTSKQHIKSAEIIAIGKPTAKILQKMPQGAFIEGQKISLECIAQGNPAPKMEWRFGNETFPSDTTSTKSDRIKVSQGSPFVLNLQIDEADMSDRGEYICRVWNQASDILNLTIETSMFVRVKDKLAALWPFIGICAEVIVLCAIILVYERNRMKSELEESDTDISPEQKNTPDHGKEAVRQRK</sequence>
<dbReference type="InterPro" id="IPR007110">
    <property type="entry name" value="Ig-like_dom"/>
</dbReference>
<dbReference type="Pfam" id="PF13927">
    <property type="entry name" value="Ig_3"/>
    <property type="match status" value="1"/>
</dbReference>
<dbReference type="RefSeq" id="XP_014249453.1">
    <property type="nucleotide sequence ID" value="XM_014393967.2"/>
</dbReference>
<dbReference type="OMA" id="VEHEMKF"/>
<dbReference type="SUPFAM" id="SSF48726">
    <property type="entry name" value="Immunoglobulin"/>
    <property type="match status" value="2"/>
</dbReference>
<accession>A0A8I6RQ14</accession>
<dbReference type="Proteomes" id="UP000494040">
    <property type="component" value="Unassembled WGS sequence"/>
</dbReference>
<dbReference type="InterPro" id="IPR003599">
    <property type="entry name" value="Ig_sub"/>
</dbReference>
<evidence type="ECO:0000256" key="6">
    <source>
        <dbReference type="SAM" id="SignalP"/>
    </source>
</evidence>
<dbReference type="PANTHER" id="PTHR44170">
    <property type="entry name" value="PROTEIN SIDEKICK"/>
    <property type="match status" value="1"/>
</dbReference>
<dbReference type="Gene3D" id="2.60.40.10">
    <property type="entry name" value="Immunoglobulins"/>
    <property type="match status" value="2"/>
</dbReference>
<name>A0A8I6RQ14_CIMLE</name>
<organism evidence="8 9">
    <name type="scientific">Cimex lectularius</name>
    <name type="common">Bed bug</name>
    <name type="synonym">Acanthia lectularia</name>
    <dbReference type="NCBI Taxonomy" id="79782"/>
    <lineage>
        <taxon>Eukaryota</taxon>
        <taxon>Metazoa</taxon>
        <taxon>Ecdysozoa</taxon>
        <taxon>Arthropoda</taxon>
        <taxon>Hexapoda</taxon>
        <taxon>Insecta</taxon>
        <taxon>Pterygota</taxon>
        <taxon>Neoptera</taxon>
        <taxon>Paraneoptera</taxon>
        <taxon>Hemiptera</taxon>
        <taxon>Heteroptera</taxon>
        <taxon>Panheteroptera</taxon>
        <taxon>Cimicomorpha</taxon>
        <taxon>Cimicidae</taxon>
        <taxon>Cimex</taxon>
    </lineage>
</organism>
<dbReference type="KEGG" id="clec:106666635"/>
<dbReference type="AlphaFoldDB" id="A0A8I6RQ14"/>
<dbReference type="InterPro" id="IPR013783">
    <property type="entry name" value="Ig-like_fold"/>
</dbReference>
<feature type="transmembrane region" description="Helical" evidence="5">
    <location>
        <begin position="227"/>
        <end position="248"/>
    </location>
</feature>
<evidence type="ECO:0000256" key="2">
    <source>
        <dbReference type="ARBA" id="ARBA00023157"/>
    </source>
</evidence>
<feature type="signal peptide" evidence="6">
    <location>
        <begin position="1"/>
        <end position="18"/>
    </location>
</feature>
<evidence type="ECO:0000256" key="1">
    <source>
        <dbReference type="ARBA" id="ARBA00022737"/>
    </source>
</evidence>
<keyword evidence="9" id="KW-1185">Reference proteome</keyword>
<dbReference type="InterPro" id="IPR013098">
    <property type="entry name" value="Ig_I-set"/>
</dbReference>
<dbReference type="FunFam" id="2.60.40.10:FF:000032">
    <property type="entry name" value="palladin isoform X1"/>
    <property type="match status" value="1"/>
</dbReference>
<dbReference type="SMART" id="SM00408">
    <property type="entry name" value="IGc2"/>
    <property type="match status" value="2"/>
</dbReference>
<feature type="compositionally biased region" description="Basic and acidic residues" evidence="4">
    <location>
        <begin position="270"/>
        <end position="283"/>
    </location>
</feature>
<feature type="region of interest" description="Disordered" evidence="4">
    <location>
        <begin position="257"/>
        <end position="283"/>
    </location>
</feature>
<dbReference type="OrthoDB" id="5970915at2759"/>
<dbReference type="PANTHER" id="PTHR44170:SF6">
    <property type="entry name" value="CONTACTIN"/>
    <property type="match status" value="1"/>
</dbReference>
<reference evidence="8" key="1">
    <citation type="submission" date="2022-01" db="UniProtKB">
        <authorList>
            <consortium name="EnsemblMetazoa"/>
        </authorList>
    </citation>
    <scope>IDENTIFICATION</scope>
</reference>
<keyword evidence="5" id="KW-0812">Transmembrane</keyword>
<keyword evidence="1" id="KW-0677">Repeat</keyword>
<dbReference type="EnsemblMetazoa" id="XM_014393967.2">
    <property type="protein sequence ID" value="XP_014249453.1"/>
    <property type="gene ID" value="LOC106666635"/>
</dbReference>